<dbReference type="SUPFAM" id="SSF53756">
    <property type="entry name" value="UDP-Glycosyltransferase/glycogen phosphorylase"/>
    <property type="match status" value="1"/>
</dbReference>
<dbReference type="RefSeq" id="WP_013136035.1">
    <property type="nucleotide sequence ID" value="NC_014166.1"/>
</dbReference>
<protein>
    <submittedName>
        <fullName evidence="3">Glycosyl transferase group 1</fullName>
    </submittedName>
</protein>
<gene>
    <name evidence="3" type="ordered locus">Arnit_2238</name>
</gene>
<feature type="domain" description="Glycosyl transferase family 1" evidence="2">
    <location>
        <begin position="108"/>
        <end position="268"/>
    </location>
</feature>
<dbReference type="eggNOG" id="COG0438">
    <property type="taxonomic scope" value="Bacteria"/>
</dbReference>
<dbReference type="HOGENOM" id="CLU_958594_0_0_7"/>
<dbReference type="Gene3D" id="3.40.50.2000">
    <property type="entry name" value="Glycogen Phosphorylase B"/>
    <property type="match status" value="2"/>
</dbReference>
<proteinExistence type="predicted"/>
<evidence type="ECO:0000259" key="2">
    <source>
        <dbReference type="Pfam" id="PF00534"/>
    </source>
</evidence>
<organism evidence="3 4">
    <name type="scientific">Arcobacter nitrofigilis (strain ATCC 33309 / DSM 7299 / CCUG 15893 / LMG 7604 / NCTC 12251 / CI)</name>
    <name type="common">Campylobacter nitrofigilis</name>
    <dbReference type="NCBI Taxonomy" id="572480"/>
    <lineage>
        <taxon>Bacteria</taxon>
        <taxon>Pseudomonadati</taxon>
        <taxon>Campylobacterota</taxon>
        <taxon>Epsilonproteobacteria</taxon>
        <taxon>Campylobacterales</taxon>
        <taxon>Arcobacteraceae</taxon>
        <taxon>Arcobacter</taxon>
    </lineage>
</organism>
<name>D5V0S8_ARCNC</name>
<evidence type="ECO:0000313" key="3">
    <source>
        <dbReference type="EMBL" id="ADG93890.1"/>
    </source>
</evidence>
<dbReference type="EMBL" id="CP001999">
    <property type="protein sequence ID" value="ADG93890.1"/>
    <property type="molecule type" value="Genomic_DNA"/>
</dbReference>
<sequence length="290" mass="33549">MNKKLSIYYKLNNVLIEELLKDENISLYKKQSIFQKLTFKAKTYPDVYFHNGPLDEEAIEMIENAKKIIVNSYTMKIEIIKTCDITNDKVEVIYPTITSTYLKPKDSKEIVSQEFNFDKKDKIILFHSKNLLKNGALEFLDILASLSNDNYKAIIAGSKNQIYSLKFKFTKYNLDDKVIFIDDYKNIDLLYSAADIFILPTYVKAFSSNVLRAMFYKTAVFVSANSASKEVIDIFSTMDSPTDRSMQFKVEALLSNKGELKTIKKTNKESCSEFLFDAQFRRLKDIVLNI</sequence>
<keyword evidence="1 3" id="KW-0808">Transferase</keyword>
<dbReference type="Pfam" id="PF00534">
    <property type="entry name" value="Glycos_transf_1"/>
    <property type="match status" value="1"/>
</dbReference>
<dbReference type="STRING" id="572480.Arnit_2238"/>
<dbReference type="OrthoDB" id="433681at2"/>
<evidence type="ECO:0000256" key="1">
    <source>
        <dbReference type="ARBA" id="ARBA00022679"/>
    </source>
</evidence>
<dbReference type="KEGG" id="ant:Arnit_2238"/>
<dbReference type="GO" id="GO:0016757">
    <property type="term" value="F:glycosyltransferase activity"/>
    <property type="evidence" value="ECO:0007669"/>
    <property type="project" value="InterPro"/>
</dbReference>
<dbReference type="AlphaFoldDB" id="D5V0S8"/>
<dbReference type="Proteomes" id="UP000000939">
    <property type="component" value="Chromosome"/>
</dbReference>
<keyword evidence="4" id="KW-1185">Reference proteome</keyword>
<evidence type="ECO:0000313" key="4">
    <source>
        <dbReference type="Proteomes" id="UP000000939"/>
    </source>
</evidence>
<dbReference type="CAZy" id="GT4">
    <property type="family name" value="Glycosyltransferase Family 4"/>
</dbReference>
<accession>D5V0S8</accession>
<dbReference type="PANTHER" id="PTHR46401:SF2">
    <property type="entry name" value="GLYCOSYLTRANSFERASE WBBK-RELATED"/>
    <property type="match status" value="1"/>
</dbReference>
<dbReference type="PANTHER" id="PTHR46401">
    <property type="entry name" value="GLYCOSYLTRANSFERASE WBBK-RELATED"/>
    <property type="match status" value="1"/>
</dbReference>
<reference evidence="3 4" key="1">
    <citation type="journal article" date="2010" name="Stand. Genomic Sci.">
        <title>Complete genome sequence of Arcobacter nitrofigilis type strain (CI).</title>
        <authorList>
            <person name="Pati A."/>
            <person name="Gronow S."/>
            <person name="Lapidus A."/>
            <person name="Copeland A."/>
            <person name="Glavina Del Rio T."/>
            <person name="Nolan M."/>
            <person name="Lucas S."/>
            <person name="Tice H."/>
            <person name="Cheng J.F."/>
            <person name="Han C."/>
            <person name="Chertkov O."/>
            <person name="Bruce D."/>
            <person name="Tapia R."/>
            <person name="Goodwin L."/>
            <person name="Pitluck S."/>
            <person name="Liolios K."/>
            <person name="Ivanova N."/>
            <person name="Mavromatis K."/>
            <person name="Chen A."/>
            <person name="Palaniappan K."/>
            <person name="Land M."/>
            <person name="Hauser L."/>
            <person name="Chang Y.J."/>
            <person name="Jeffries C.D."/>
            <person name="Detter J.C."/>
            <person name="Rohde M."/>
            <person name="Goker M."/>
            <person name="Bristow J."/>
            <person name="Eisen J.A."/>
            <person name="Markowitz V."/>
            <person name="Hugenholtz P."/>
            <person name="Klenk H.P."/>
            <person name="Kyrpides N.C."/>
        </authorList>
    </citation>
    <scope>NUCLEOTIDE SEQUENCE [LARGE SCALE GENOMIC DNA]</scope>
    <source>
        <strain evidence="4">ATCC 33309 / DSM 7299 / CCUG 15893 / LMG 7604 / NCTC 12251 / CI</strain>
    </source>
</reference>
<dbReference type="InterPro" id="IPR001296">
    <property type="entry name" value="Glyco_trans_1"/>
</dbReference>